<name>A0A1J5QZW7_9ZZZZ</name>
<evidence type="ECO:0000256" key="2">
    <source>
        <dbReference type="ARBA" id="ARBA00022692"/>
    </source>
</evidence>
<organism evidence="6">
    <name type="scientific">mine drainage metagenome</name>
    <dbReference type="NCBI Taxonomy" id="410659"/>
    <lineage>
        <taxon>unclassified sequences</taxon>
        <taxon>metagenomes</taxon>
        <taxon>ecological metagenomes</taxon>
    </lineage>
</organism>
<dbReference type="InterPro" id="IPR007300">
    <property type="entry name" value="CidB/LrgB"/>
</dbReference>
<evidence type="ECO:0000256" key="3">
    <source>
        <dbReference type="ARBA" id="ARBA00022989"/>
    </source>
</evidence>
<gene>
    <name evidence="6" type="primary">yohK_4</name>
    <name evidence="6" type="ORF">GALL_288580</name>
</gene>
<feature type="transmembrane region" description="Helical" evidence="5">
    <location>
        <begin position="46"/>
        <end position="67"/>
    </location>
</feature>
<feature type="transmembrane region" description="Helical" evidence="5">
    <location>
        <begin position="73"/>
        <end position="90"/>
    </location>
</feature>
<proteinExistence type="predicted"/>
<comment type="subcellular location">
    <subcellularLocation>
        <location evidence="1">Membrane</location>
        <topology evidence="1">Multi-pass membrane protein</topology>
    </subcellularLocation>
</comment>
<keyword evidence="2 5" id="KW-0812">Transmembrane</keyword>
<dbReference type="AlphaFoldDB" id="A0A1J5QZW7"/>
<evidence type="ECO:0000313" key="6">
    <source>
        <dbReference type="EMBL" id="OIQ89249.1"/>
    </source>
</evidence>
<feature type="transmembrane region" description="Helical" evidence="5">
    <location>
        <begin position="158"/>
        <end position="178"/>
    </location>
</feature>
<dbReference type="EMBL" id="MLJW01000337">
    <property type="protein sequence ID" value="OIQ89249.1"/>
    <property type="molecule type" value="Genomic_DNA"/>
</dbReference>
<dbReference type="PANTHER" id="PTHR30249:SF0">
    <property type="entry name" value="PLASTIDAL GLYCOLATE_GLYCERATE TRANSLOCATOR 1, CHLOROPLASTIC"/>
    <property type="match status" value="1"/>
</dbReference>
<keyword evidence="3 5" id="KW-1133">Transmembrane helix</keyword>
<sequence>MEARLAALAPGLLHTPLLWLTLTLLVFQGAEALFRRSGAHPLSNPVLLSVAAISALLLACHIEYQVYFSGARFLHFLLGPATVALAVPLYRQMEIIRKSFAAIMVSLLAGSLTGMGSALALGWLCRADPRIILSMAPKSVTTPIAMGIAGEIGGLPSLTAVIVIVTGISGAAFGGWALDRARVKDPVARGLAYGTASHGIGTARAMHASPVSGAFAGLAMGLNGLATALILPALVSLLHIGALK</sequence>
<evidence type="ECO:0000256" key="4">
    <source>
        <dbReference type="ARBA" id="ARBA00023136"/>
    </source>
</evidence>
<reference evidence="6" key="1">
    <citation type="submission" date="2016-10" db="EMBL/GenBank/DDBJ databases">
        <title>Sequence of Gallionella enrichment culture.</title>
        <authorList>
            <person name="Poehlein A."/>
            <person name="Muehling M."/>
            <person name="Daniel R."/>
        </authorList>
    </citation>
    <scope>NUCLEOTIDE SEQUENCE</scope>
</reference>
<feature type="transmembrane region" description="Helical" evidence="5">
    <location>
        <begin position="12"/>
        <end position="34"/>
    </location>
</feature>
<keyword evidence="4 5" id="KW-0472">Membrane</keyword>
<evidence type="ECO:0000256" key="1">
    <source>
        <dbReference type="ARBA" id="ARBA00004141"/>
    </source>
</evidence>
<protein>
    <submittedName>
        <fullName evidence="6">Inner membrane protein YohK</fullName>
    </submittedName>
</protein>
<dbReference type="GO" id="GO:0016020">
    <property type="term" value="C:membrane"/>
    <property type="evidence" value="ECO:0007669"/>
    <property type="project" value="UniProtKB-SubCell"/>
</dbReference>
<dbReference type="Pfam" id="PF04172">
    <property type="entry name" value="LrgB"/>
    <property type="match status" value="1"/>
</dbReference>
<comment type="caution">
    <text evidence="6">The sequence shown here is derived from an EMBL/GenBank/DDBJ whole genome shotgun (WGS) entry which is preliminary data.</text>
</comment>
<feature type="transmembrane region" description="Helical" evidence="5">
    <location>
        <begin position="214"/>
        <end position="238"/>
    </location>
</feature>
<evidence type="ECO:0000256" key="5">
    <source>
        <dbReference type="SAM" id="Phobius"/>
    </source>
</evidence>
<feature type="transmembrane region" description="Helical" evidence="5">
    <location>
        <begin position="102"/>
        <end position="124"/>
    </location>
</feature>
<dbReference type="PANTHER" id="PTHR30249">
    <property type="entry name" value="PUTATIVE SEROTONIN TRANSPORTER"/>
    <property type="match status" value="1"/>
</dbReference>
<accession>A0A1J5QZW7</accession>